<feature type="region of interest" description="Disordered" evidence="8">
    <location>
        <begin position="518"/>
        <end position="549"/>
    </location>
</feature>
<evidence type="ECO:0000256" key="8">
    <source>
        <dbReference type="SAM" id="MobiDB-lite"/>
    </source>
</evidence>
<dbReference type="GO" id="GO:0005254">
    <property type="term" value="F:chloride channel activity"/>
    <property type="evidence" value="ECO:0007669"/>
    <property type="project" value="InterPro"/>
</dbReference>
<name>A0A0G4FR41_9ALVE</name>
<keyword evidence="2" id="KW-0813">Transport</keyword>
<evidence type="ECO:0000256" key="6">
    <source>
        <dbReference type="ARBA" id="ARBA00023065"/>
    </source>
</evidence>
<keyword evidence="9" id="KW-0732">Signal</keyword>
<protein>
    <recommendedName>
        <fullName evidence="11">Bestrophin homolog</fullName>
    </recommendedName>
</protein>
<feature type="compositionally biased region" description="Low complexity" evidence="8">
    <location>
        <begin position="518"/>
        <end position="535"/>
    </location>
</feature>
<evidence type="ECO:0000256" key="9">
    <source>
        <dbReference type="SAM" id="SignalP"/>
    </source>
</evidence>
<evidence type="ECO:0000256" key="4">
    <source>
        <dbReference type="ARBA" id="ARBA00022692"/>
    </source>
</evidence>
<feature type="compositionally biased region" description="Low complexity" evidence="8">
    <location>
        <begin position="633"/>
        <end position="646"/>
    </location>
</feature>
<evidence type="ECO:0008006" key="11">
    <source>
        <dbReference type="Google" id="ProtNLM"/>
    </source>
</evidence>
<dbReference type="GO" id="GO:0005886">
    <property type="term" value="C:plasma membrane"/>
    <property type="evidence" value="ECO:0007669"/>
    <property type="project" value="UniProtKB-SubCell"/>
</dbReference>
<evidence type="ECO:0000313" key="10">
    <source>
        <dbReference type="EMBL" id="CEM16696.1"/>
    </source>
</evidence>
<feature type="region of interest" description="Disordered" evidence="8">
    <location>
        <begin position="611"/>
        <end position="646"/>
    </location>
</feature>
<evidence type="ECO:0000256" key="7">
    <source>
        <dbReference type="ARBA" id="ARBA00023136"/>
    </source>
</evidence>
<dbReference type="PANTHER" id="PTHR33281">
    <property type="entry name" value="UPF0187 PROTEIN YNEE"/>
    <property type="match status" value="1"/>
</dbReference>
<keyword evidence="6" id="KW-0406">Ion transport</keyword>
<keyword evidence="4" id="KW-0812">Transmembrane</keyword>
<dbReference type="EMBL" id="CDMZ01000551">
    <property type="protein sequence ID" value="CEM16696.1"/>
    <property type="molecule type" value="Genomic_DNA"/>
</dbReference>
<keyword evidence="7" id="KW-0472">Membrane</keyword>
<proteinExistence type="predicted"/>
<keyword evidence="3" id="KW-1003">Cell membrane</keyword>
<dbReference type="InterPro" id="IPR044669">
    <property type="entry name" value="YneE/VCCN1/2-like"/>
</dbReference>
<evidence type="ECO:0000256" key="3">
    <source>
        <dbReference type="ARBA" id="ARBA00022475"/>
    </source>
</evidence>
<comment type="subcellular location">
    <subcellularLocation>
        <location evidence="1">Cell membrane</location>
        <topology evidence="1">Multi-pass membrane protein</topology>
    </subcellularLocation>
</comment>
<dbReference type="PANTHER" id="PTHR33281:SF19">
    <property type="entry name" value="VOLTAGE-DEPENDENT ANION CHANNEL-FORMING PROTEIN YNEE"/>
    <property type="match status" value="1"/>
</dbReference>
<dbReference type="Pfam" id="PF25539">
    <property type="entry name" value="Bestrophin_2"/>
    <property type="match status" value="2"/>
</dbReference>
<accession>A0A0G4FR41</accession>
<dbReference type="PhylomeDB" id="A0A0G4FR41"/>
<feature type="signal peptide" evidence="9">
    <location>
        <begin position="1"/>
        <end position="20"/>
    </location>
</feature>
<gene>
    <name evidence="10" type="ORF">Cvel_453</name>
</gene>
<feature type="chain" id="PRO_5005189639" description="Bestrophin homolog" evidence="9">
    <location>
        <begin position="21"/>
        <end position="646"/>
    </location>
</feature>
<sequence length="646" mass="71078">MVKSLGLLPAALLLCGTSEGFTPLRSPPSGQTQSQKRDSRLEVARPPLVGTVIGSPVQAPAAPPGSKKMRYSSEDWLENLTSLPISKIGERIFNHLLANTLWACAVLAIDEWKPELFSDFPTLPHTVLASSLSLLLVFRTNASYDRWWEARKVWGAIVNKSREMATFVFSSTDPQYHLTLGAFVCLAPFAMKQHLQGVRDPEELLKKLRDFGVELSEVERKWLMAQENIPLIIFKFQQEALKVALRGGQIPDGSDGTNRFLLKNTVREGQQKAIRSRPEETTEGGRERERAEVADRAMSMSGNIEYSLLYVVPMIVRAQQMVGDMIDNLGKCERILKSPVPLSYSRHTSRLLSVFCATLPMALVHRLDLLTPPVMLLVGWGLFAIEEIGHYIEEPFSLETNVLGLQGICGTIERGVKGVLSQNEEWDCGRMDAAQMNHYIGLSGMGGGAEEEEEEERREGMQKEQLDDDDTAAEARELLDLPSASAPVSAASVSVPVSAASVSVPVSDTSVSVPVSFSKTQTQMQTETQTQMQTETETETESPTEIPLTPTRWGRFRRRVKNFFGRGVAEGTRERVVEGQVGGLTPVSGGEAEEARKELGRLAREAVESIELDERSDQKGGVQGEEEALPQTAEVPEAEAAAASSR</sequence>
<evidence type="ECO:0000256" key="5">
    <source>
        <dbReference type="ARBA" id="ARBA00022989"/>
    </source>
</evidence>
<evidence type="ECO:0000256" key="2">
    <source>
        <dbReference type="ARBA" id="ARBA00022448"/>
    </source>
</evidence>
<dbReference type="VEuPathDB" id="CryptoDB:Cvel_453"/>
<evidence type="ECO:0000256" key="1">
    <source>
        <dbReference type="ARBA" id="ARBA00004651"/>
    </source>
</evidence>
<feature type="region of interest" description="Disordered" evidence="8">
    <location>
        <begin position="441"/>
        <end position="469"/>
    </location>
</feature>
<keyword evidence="5" id="KW-1133">Transmembrane helix</keyword>
<reference evidence="10" key="1">
    <citation type="submission" date="2014-11" db="EMBL/GenBank/DDBJ databases">
        <authorList>
            <person name="Otto D Thomas"/>
            <person name="Naeem Raeece"/>
        </authorList>
    </citation>
    <scope>NUCLEOTIDE SEQUENCE</scope>
</reference>
<dbReference type="AlphaFoldDB" id="A0A0G4FR41"/>
<organism evidence="10">
    <name type="scientific">Chromera velia CCMP2878</name>
    <dbReference type="NCBI Taxonomy" id="1169474"/>
    <lineage>
        <taxon>Eukaryota</taxon>
        <taxon>Sar</taxon>
        <taxon>Alveolata</taxon>
        <taxon>Colpodellida</taxon>
        <taxon>Chromeraceae</taxon>
        <taxon>Chromera</taxon>
    </lineage>
</organism>